<evidence type="ECO:0000313" key="3">
    <source>
        <dbReference type="EMBL" id="KIJ25690.1"/>
    </source>
</evidence>
<keyword evidence="2" id="KW-0472">Membrane</keyword>
<evidence type="ECO:0008006" key="5">
    <source>
        <dbReference type="Google" id="ProtNLM"/>
    </source>
</evidence>
<protein>
    <recommendedName>
        <fullName evidence="5">DUF2306 domain-containing protein</fullName>
    </recommendedName>
</protein>
<feature type="non-terminal residue" evidence="3">
    <location>
        <position position="1"/>
    </location>
</feature>
<accession>A0A0C9UK89</accession>
<feature type="region of interest" description="Disordered" evidence="1">
    <location>
        <begin position="338"/>
        <end position="359"/>
    </location>
</feature>
<feature type="transmembrane region" description="Helical" evidence="2">
    <location>
        <begin position="128"/>
        <end position="147"/>
    </location>
</feature>
<feature type="transmembrane region" description="Helical" evidence="2">
    <location>
        <begin position="90"/>
        <end position="116"/>
    </location>
</feature>
<feature type="transmembrane region" description="Helical" evidence="2">
    <location>
        <begin position="199"/>
        <end position="220"/>
    </location>
</feature>
<dbReference type="EMBL" id="KN837402">
    <property type="protein sequence ID" value="KIJ25690.1"/>
    <property type="molecule type" value="Genomic_DNA"/>
</dbReference>
<feature type="transmembrane region" description="Helical" evidence="2">
    <location>
        <begin position="49"/>
        <end position="70"/>
    </location>
</feature>
<feature type="transmembrane region" description="Helical" evidence="2">
    <location>
        <begin position="275"/>
        <end position="298"/>
    </location>
</feature>
<reference evidence="3 4" key="1">
    <citation type="submission" date="2014-06" db="EMBL/GenBank/DDBJ databases">
        <title>Evolutionary Origins and Diversification of the Mycorrhizal Mutualists.</title>
        <authorList>
            <consortium name="DOE Joint Genome Institute"/>
            <consortium name="Mycorrhizal Genomics Consortium"/>
            <person name="Kohler A."/>
            <person name="Kuo A."/>
            <person name="Nagy L.G."/>
            <person name="Floudas D."/>
            <person name="Copeland A."/>
            <person name="Barry K.W."/>
            <person name="Cichocki N."/>
            <person name="Veneault-Fourrey C."/>
            <person name="LaButti K."/>
            <person name="Lindquist E.A."/>
            <person name="Lipzen A."/>
            <person name="Lundell T."/>
            <person name="Morin E."/>
            <person name="Murat C."/>
            <person name="Riley R."/>
            <person name="Ohm R."/>
            <person name="Sun H."/>
            <person name="Tunlid A."/>
            <person name="Henrissat B."/>
            <person name="Grigoriev I.V."/>
            <person name="Hibbett D.S."/>
            <person name="Martin F."/>
        </authorList>
    </citation>
    <scope>NUCLEOTIDE SEQUENCE [LARGE SCALE GENOMIC DNA]</scope>
    <source>
        <strain evidence="3 4">SS14</strain>
    </source>
</reference>
<dbReference type="Pfam" id="PF10067">
    <property type="entry name" value="DUF2306"/>
    <property type="match status" value="1"/>
</dbReference>
<evidence type="ECO:0000256" key="2">
    <source>
        <dbReference type="SAM" id="Phobius"/>
    </source>
</evidence>
<organism evidence="3 4">
    <name type="scientific">Sphaerobolus stellatus (strain SS14)</name>
    <dbReference type="NCBI Taxonomy" id="990650"/>
    <lineage>
        <taxon>Eukaryota</taxon>
        <taxon>Fungi</taxon>
        <taxon>Dikarya</taxon>
        <taxon>Basidiomycota</taxon>
        <taxon>Agaricomycotina</taxon>
        <taxon>Agaricomycetes</taxon>
        <taxon>Phallomycetidae</taxon>
        <taxon>Geastrales</taxon>
        <taxon>Sphaerobolaceae</taxon>
        <taxon>Sphaerobolus</taxon>
    </lineage>
</organism>
<proteinExistence type="predicted"/>
<dbReference type="HOGENOM" id="CLU_054818_0_0_1"/>
<keyword evidence="4" id="KW-1185">Reference proteome</keyword>
<dbReference type="Proteomes" id="UP000054279">
    <property type="component" value="Unassembled WGS sequence"/>
</dbReference>
<evidence type="ECO:0000256" key="1">
    <source>
        <dbReference type="SAM" id="MobiDB-lite"/>
    </source>
</evidence>
<sequence length="359" mass="40484">MVSEKLEKSTTIASGTTPSITSSNVASVVKGSLLQRTQLALGFKRRYEFILWSIYSFVMTVFFVIRVPYWDPPTFQKASSPGEWHLFQKNPYYLGIFLHLFAALPAGFLSIFQLLPVIRSKYATLHRILGYAMMALLTLGNVGVILFSPASMGGNDLSLVAAMGTLIVLTSTSMFLGWYNMRYHQVEEHRKWMLRTISWMTIIITQRFMLFPLVFIALYVGNYYTLWSCQQILSVTGDVPAFGEQFPSCIHDMNGYAAVPVGLKSQLYLGSLVRLTFSTATWIAIVLHTFIMELYIHLTPKETERLRLVSYYRQRAIGLSPAGSAGITADRWGDSFRWTPPPKKVLEETGPADVNGVPR</sequence>
<feature type="transmembrane region" description="Helical" evidence="2">
    <location>
        <begin position="159"/>
        <end position="179"/>
    </location>
</feature>
<keyword evidence="2" id="KW-1133">Transmembrane helix</keyword>
<name>A0A0C9UK89_SPHS4</name>
<evidence type="ECO:0000313" key="4">
    <source>
        <dbReference type="Proteomes" id="UP000054279"/>
    </source>
</evidence>
<dbReference type="AlphaFoldDB" id="A0A0C9UK89"/>
<dbReference type="InterPro" id="IPR018750">
    <property type="entry name" value="DUF2306_membrane"/>
</dbReference>
<dbReference type="OrthoDB" id="193478at2759"/>
<gene>
    <name evidence="3" type="ORF">M422DRAFT_785457</name>
</gene>
<keyword evidence="2" id="KW-0812">Transmembrane</keyword>